<feature type="transmembrane region" description="Helical" evidence="5">
    <location>
        <begin position="180"/>
        <end position="201"/>
    </location>
</feature>
<feature type="transmembrane region" description="Helical" evidence="5">
    <location>
        <begin position="410"/>
        <end position="433"/>
    </location>
</feature>
<dbReference type="GO" id="GO:0005313">
    <property type="term" value="F:L-glutamate transmembrane transporter activity"/>
    <property type="evidence" value="ECO:0007669"/>
    <property type="project" value="TreeGrafter"/>
</dbReference>
<dbReference type="Proteomes" id="UP000663823">
    <property type="component" value="Unassembled WGS sequence"/>
</dbReference>
<evidence type="ECO:0000256" key="4">
    <source>
        <dbReference type="ARBA" id="ARBA00023136"/>
    </source>
</evidence>
<gene>
    <name evidence="8" type="ORF">OTI717_LOCUS34273</name>
    <name evidence="7" type="ORF">RFH988_LOCUS14420</name>
</gene>
<comment type="caution">
    <text evidence="7">The sequence shown here is derived from an EMBL/GenBank/DDBJ whole genome shotgun (WGS) entry which is preliminary data.</text>
</comment>
<evidence type="ECO:0000313" key="9">
    <source>
        <dbReference type="Proteomes" id="UP000663882"/>
    </source>
</evidence>
<dbReference type="PROSITE" id="PS50850">
    <property type="entry name" value="MFS"/>
    <property type="match status" value="1"/>
</dbReference>
<keyword evidence="2 5" id="KW-0812">Transmembrane</keyword>
<feature type="domain" description="Major facilitator superfamily (MFS) profile" evidence="6">
    <location>
        <begin position="34"/>
        <end position="468"/>
    </location>
</feature>
<evidence type="ECO:0000256" key="2">
    <source>
        <dbReference type="ARBA" id="ARBA00022692"/>
    </source>
</evidence>
<evidence type="ECO:0000259" key="6">
    <source>
        <dbReference type="PROSITE" id="PS50850"/>
    </source>
</evidence>
<feature type="transmembrane region" description="Helical" evidence="5">
    <location>
        <begin position="83"/>
        <end position="104"/>
    </location>
</feature>
<evidence type="ECO:0000256" key="1">
    <source>
        <dbReference type="ARBA" id="ARBA00004141"/>
    </source>
</evidence>
<dbReference type="InterPro" id="IPR036259">
    <property type="entry name" value="MFS_trans_sf"/>
</dbReference>
<evidence type="ECO:0000313" key="8">
    <source>
        <dbReference type="EMBL" id="CAF4104715.1"/>
    </source>
</evidence>
<keyword evidence="3 5" id="KW-1133">Transmembrane helix</keyword>
<dbReference type="GO" id="GO:0030672">
    <property type="term" value="C:synaptic vesicle membrane"/>
    <property type="evidence" value="ECO:0007669"/>
    <property type="project" value="TreeGrafter"/>
</dbReference>
<reference evidence="7" key="1">
    <citation type="submission" date="2021-02" db="EMBL/GenBank/DDBJ databases">
        <authorList>
            <person name="Nowell W R."/>
        </authorList>
    </citation>
    <scope>NUCLEOTIDE SEQUENCE</scope>
</reference>
<dbReference type="OrthoDB" id="2985014at2759"/>
<dbReference type="GO" id="GO:0060076">
    <property type="term" value="C:excitatory synapse"/>
    <property type="evidence" value="ECO:0007669"/>
    <property type="project" value="TreeGrafter"/>
</dbReference>
<dbReference type="Pfam" id="PF07690">
    <property type="entry name" value="MFS_1"/>
    <property type="match status" value="1"/>
</dbReference>
<dbReference type="GO" id="GO:0005326">
    <property type="term" value="F:neurotransmitter transmembrane transporter activity"/>
    <property type="evidence" value="ECO:0007669"/>
    <property type="project" value="TreeGrafter"/>
</dbReference>
<feature type="transmembrane region" description="Helical" evidence="5">
    <location>
        <begin position="376"/>
        <end position="398"/>
    </location>
</feature>
<dbReference type="InterPro" id="IPR011701">
    <property type="entry name" value="MFS"/>
</dbReference>
<dbReference type="FunFam" id="1.20.1250.20:FF:000532">
    <property type="entry name" value="SLC (SoLute Carrier) homolog"/>
    <property type="match status" value="1"/>
</dbReference>
<evidence type="ECO:0000256" key="3">
    <source>
        <dbReference type="ARBA" id="ARBA00022989"/>
    </source>
</evidence>
<dbReference type="GO" id="GO:0098700">
    <property type="term" value="P:neurotransmitter loading into synaptic vesicle"/>
    <property type="evidence" value="ECO:0007669"/>
    <property type="project" value="TreeGrafter"/>
</dbReference>
<feature type="transmembrane region" description="Helical" evidence="5">
    <location>
        <begin position="139"/>
        <end position="159"/>
    </location>
</feature>
<dbReference type="Proteomes" id="UP000663882">
    <property type="component" value="Unassembled WGS sequence"/>
</dbReference>
<dbReference type="AlphaFoldDB" id="A0A814H553"/>
<protein>
    <recommendedName>
        <fullName evidence="6">Major facilitator superfamily (MFS) profile domain-containing protein</fullName>
    </recommendedName>
</protein>
<comment type="subcellular location">
    <subcellularLocation>
        <location evidence="1">Membrane</location>
        <topology evidence="1">Multi-pass membrane protein</topology>
    </subcellularLocation>
</comment>
<dbReference type="PANTHER" id="PTHR11662">
    <property type="entry name" value="SOLUTE CARRIER FAMILY 17"/>
    <property type="match status" value="1"/>
</dbReference>
<dbReference type="EMBL" id="CAJNOO010000667">
    <property type="protein sequence ID" value="CAF1005981.1"/>
    <property type="molecule type" value="Genomic_DNA"/>
</dbReference>
<name>A0A814H553_9BILA</name>
<accession>A0A814H553</accession>
<feature type="transmembrane region" description="Helical" evidence="5">
    <location>
        <begin position="24"/>
        <end position="46"/>
    </location>
</feature>
<feature type="transmembrane region" description="Helical" evidence="5">
    <location>
        <begin position="111"/>
        <end position="133"/>
    </location>
</feature>
<dbReference type="InterPro" id="IPR020846">
    <property type="entry name" value="MFS_dom"/>
</dbReference>
<sequence length="521" mass="58523">MINKEMICKNEFNSIKSNYIPKRLILAILTSFGLLILTVIQTNFAITNSLILNPHHSKDVIIDDHQLPYTTSKLNWTSVELGYLNSIFYLGYLVIHIPAGFLVHKLSATKIFLYPLIILFILNMLMPLSITRIPSTYKLNYYITGFVRLIQGLCAGCAFPSSHGIIANWCPPGERGRMGGFIYAGLYAGPVVGFFLGGFTAKYAGHYSIYYVSAILGLIWSLLFIYLIYEKPSEHPTISKEELIYIEKSIYDVKYIYDEKETDSIGKVPWKIILISLPVWSICLAHFARGWTFYLLLTNQPAFLNAFGFSVTENGTLGSLPHIMKVLVALLSGFIADYMRLILLWSTTNVRKLMTCTGYIIEGSCLLIMSYVKNSYLGIALLTIGVGSSGLMVSGWHLNHQDLAPRYASVIAGFTAVIGTSAGIISPIVAGLLTKQQDLIGWRHVFTIASFVLYICSLFYMIFASGELQSWATQYPYKQKIRLNSEKLPVLISSFQHDLQENISPIKQEKNLKQSSVNRDH</sequence>
<dbReference type="SUPFAM" id="SSF103473">
    <property type="entry name" value="MFS general substrate transporter"/>
    <property type="match status" value="1"/>
</dbReference>
<feature type="transmembrane region" description="Helical" evidence="5">
    <location>
        <begin position="445"/>
        <end position="463"/>
    </location>
</feature>
<dbReference type="GO" id="GO:0035249">
    <property type="term" value="P:synaptic transmission, glutamatergic"/>
    <property type="evidence" value="ECO:0007669"/>
    <property type="project" value="TreeGrafter"/>
</dbReference>
<organism evidence="7 9">
    <name type="scientific">Rotaria sordida</name>
    <dbReference type="NCBI Taxonomy" id="392033"/>
    <lineage>
        <taxon>Eukaryota</taxon>
        <taxon>Metazoa</taxon>
        <taxon>Spiralia</taxon>
        <taxon>Gnathifera</taxon>
        <taxon>Rotifera</taxon>
        <taxon>Eurotatoria</taxon>
        <taxon>Bdelloidea</taxon>
        <taxon>Philodinida</taxon>
        <taxon>Philodinidae</taxon>
        <taxon>Rotaria</taxon>
    </lineage>
</organism>
<proteinExistence type="predicted"/>
<dbReference type="GO" id="GO:0050803">
    <property type="term" value="P:regulation of synapse structure or activity"/>
    <property type="evidence" value="ECO:0007669"/>
    <property type="project" value="TreeGrafter"/>
</dbReference>
<dbReference type="Gene3D" id="1.20.1250.20">
    <property type="entry name" value="MFS general substrate transporter like domains"/>
    <property type="match status" value="2"/>
</dbReference>
<evidence type="ECO:0000313" key="7">
    <source>
        <dbReference type="EMBL" id="CAF1005981.1"/>
    </source>
</evidence>
<dbReference type="PANTHER" id="PTHR11662:SF456">
    <property type="entry name" value="VESICULAR GLUTAMATE TRANSPORTER, ISOFORM A"/>
    <property type="match status" value="1"/>
</dbReference>
<dbReference type="EMBL" id="CAJOAX010012035">
    <property type="protein sequence ID" value="CAF4104715.1"/>
    <property type="molecule type" value="Genomic_DNA"/>
</dbReference>
<evidence type="ECO:0000256" key="5">
    <source>
        <dbReference type="SAM" id="Phobius"/>
    </source>
</evidence>
<feature type="transmembrane region" description="Helical" evidence="5">
    <location>
        <begin position="323"/>
        <end position="345"/>
    </location>
</feature>
<feature type="transmembrane region" description="Helical" evidence="5">
    <location>
        <begin position="207"/>
        <end position="229"/>
    </location>
</feature>
<dbReference type="InterPro" id="IPR050382">
    <property type="entry name" value="MFS_Na/Anion_cotransporter"/>
</dbReference>
<keyword evidence="4 5" id="KW-0472">Membrane</keyword>